<protein>
    <submittedName>
        <fullName evidence="1">Uncharacterized protein</fullName>
    </submittedName>
</protein>
<dbReference type="SUPFAM" id="SSF140860">
    <property type="entry name" value="Pseudo ankyrin repeat-like"/>
    <property type="match status" value="1"/>
</dbReference>
<accession>A0A1Y2HKA3</accession>
<evidence type="ECO:0000313" key="2">
    <source>
        <dbReference type="Proteomes" id="UP000193411"/>
    </source>
</evidence>
<dbReference type="EMBL" id="MCFL01000029">
    <property type="protein sequence ID" value="ORZ34281.1"/>
    <property type="molecule type" value="Genomic_DNA"/>
</dbReference>
<proteinExistence type="predicted"/>
<comment type="caution">
    <text evidence="1">The sequence shown here is derived from an EMBL/GenBank/DDBJ whole genome shotgun (WGS) entry which is preliminary data.</text>
</comment>
<dbReference type="STRING" id="765915.A0A1Y2HKA3"/>
<keyword evidence="2" id="KW-1185">Reference proteome</keyword>
<dbReference type="AlphaFoldDB" id="A0A1Y2HKA3"/>
<evidence type="ECO:0000313" key="1">
    <source>
        <dbReference type="EMBL" id="ORZ34281.1"/>
    </source>
</evidence>
<dbReference type="OrthoDB" id="60283at2759"/>
<gene>
    <name evidence="1" type="ORF">BCR44DRAFT_62388</name>
</gene>
<dbReference type="Proteomes" id="UP000193411">
    <property type="component" value="Unassembled WGS sequence"/>
</dbReference>
<name>A0A1Y2HKA3_9FUNG</name>
<reference evidence="1 2" key="1">
    <citation type="submission" date="2016-07" db="EMBL/GenBank/DDBJ databases">
        <title>Pervasive Adenine N6-methylation of Active Genes in Fungi.</title>
        <authorList>
            <consortium name="DOE Joint Genome Institute"/>
            <person name="Mondo S.J."/>
            <person name="Dannebaum R.O."/>
            <person name="Kuo R.C."/>
            <person name="Labutti K."/>
            <person name="Haridas S."/>
            <person name="Kuo A."/>
            <person name="Salamov A."/>
            <person name="Ahrendt S.R."/>
            <person name="Lipzen A."/>
            <person name="Sullivan W."/>
            <person name="Andreopoulos W.B."/>
            <person name="Clum A."/>
            <person name="Lindquist E."/>
            <person name="Daum C."/>
            <person name="Ramamoorthy G.K."/>
            <person name="Gryganskyi A."/>
            <person name="Culley D."/>
            <person name="Magnuson J.K."/>
            <person name="James T.Y."/>
            <person name="O'Malley M.A."/>
            <person name="Stajich J.E."/>
            <person name="Spatafora J.W."/>
            <person name="Visel A."/>
            <person name="Grigoriev I.V."/>
        </authorList>
    </citation>
    <scope>NUCLEOTIDE SEQUENCE [LARGE SCALE GENOMIC DNA]</scope>
    <source>
        <strain evidence="1 2">PL171</strain>
    </source>
</reference>
<organism evidence="1 2">
    <name type="scientific">Catenaria anguillulae PL171</name>
    <dbReference type="NCBI Taxonomy" id="765915"/>
    <lineage>
        <taxon>Eukaryota</taxon>
        <taxon>Fungi</taxon>
        <taxon>Fungi incertae sedis</taxon>
        <taxon>Blastocladiomycota</taxon>
        <taxon>Blastocladiomycetes</taxon>
        <taxon>Blastocladiales</taxon>
        <taxon>Catenariaceae</taxon>
        <taxon>Catenaria</taxon>
    </lineage>
</organism>
<sequence length="862" mass="96675">MDWTRFHIVMQPLYDHSTFLSKLSPTSGHNSWSWSKNTRYHTLPALRALHRIHNAIAPIRSAVEASSPDWQSTLVPAVNQLLDTVRDWSPGPAASLHDLMQSANVWYATQAFWMVPSETAANSIPFQRSHMLLPSSSMHPLPGTAWYPHVAELETRLPNCAVVGGRIAGKPVYLAQCGIAVDEKVMGVARMMACAYAYDARDTGLEVGYTKTIAPGVGQIGLAAKFEWMVHERVRGECSSVNEPVPYWARWQKFNLGWVPSPHAAMMGHHDDTPTTWFGRLRIPNGDISIYSRSPAHPSALATSFDNRIDPNVTSLYDFDDDADNSTADDLVPGVIFMHSGTHQLEFIATRTDLNGSTTTLSTLPRDLNPVIGACDTYVHVPRDSIDLSHLVLWRHQQKSMLYQEMDWLPLESEGPTLDMQKFHVPIVTCGTPSIAGHLAWCLDTAGGVCGGVRLGMSLPSIARNVAFFCRRTNGREEWVATRMFLVLMNKFDPLVWRRYGSSLNKPLHRLFWFASPDLTGKETADGAVLKLVELSVGASRPTPVTRRLEKDVVTAFPDLGQGAFTVANTGTTSGTSSAAEARTEYLYYVITTLPNIDWYTPYLDGAMDDASTRGDLAALNWWLDSGLVLDYTEDAVTNASISGHVHVLQWWYDHKDQLEFKYKDHAVNVSKHVDVLRWWRDTLGAQGITYTEEAVQNASGFGKLDVLDWWLNESGLEFKYNASAVDWIGSSQHMGPDQKVKVLRWWKEAHVAGKLPRGMLYTEEAMDSATSTQVLDWWIEEAAEASLPLKFSPASLVTLDLDRLRWWKQRADEGKIEKLLIPNERNLEQVFRASKEAMAWWMNSGLLSDETMQRLVMVCFM</sequence>